<protein>
    <submittedName>
        <fullName evidence="1">Uncharacterized protein</fullName>
    </submittedName>
</protein>
<dbReference type="RefSeq" id="WP_256791841.1">
    <property type="nucleotide sequence ID" value="NZ_JANIID010000067.1"/>
</dbReference>
<evidence type="ECO:0000313" key="1">
    <source>
        <dbReference type="EMBL" id="MCQ8775072.1"/>
    </source>
</evidence>
<evidence type="ECO:0000313" key="2">
    <source>
        <dbReference type="Proteomes" id="UP001142374"/>
    </source>
</evidence>
<keyword evidence="2" id="KW-1185">Reference proteome</keyword>
<name>A0A9X2LQ48_9ACTN</name>
<sequence length="110" mass="11592">MRLRAWATGIVALASLGIALAIMLALAENVGTATSTGPGSWMKPSSTHGGRWCSDHIGSPAWGSAGIAEAGLDPYPIARREQQRRAVLVQIIERHRATAIPASPARKKTP</sequence>
<dbReference type="Proteomes" id="UP001142374">
    <property type="component" value="Unassembled WGS sequence"/>
</dbReference>
<dbReference type="EMBL" id="JANIID010000067">
    <property type="protein sequence ID" value="MCQ8775072.1"/>
    <property type="molecule type" value="Genomic_DNA"/>
</dbReference>
<dbReference type="AlphaFoldDB" id="A0A9X2LQ48"/>
<gene>
    <name evidence="1" type="ORF">NQU55_35760</name>
</gene>
<comment type="caution">
    <text evidence="1">The sequence shown here is derived from an EMBL/GenBank/DDBJ whole genome shotgun (WGS) entry which is preliminary data.</text>
</comment>
<proteinExistence type="predicted"/>
<organism evidence="1 2">
    <name type="scientific">Streptomyces telluris</name>
    <dbReference type="NCBI Taxonomy" id="2720021"/>
    <lineage>
        <taxon>Bacteria</taxon>
        <taxon>Bacillati</taxon>
        <taxon>Actinomycetota</taxon>
        <taxon>Actinomycetes</taxon>
        <taxon>Kitasatosporales</taxon>
        <taxon>Streptomycetaceae</taxon>
        <taxon>Streptomyces</taxon>
    </lineage>
</organism>
<accession>A0A9X2LQ48</accession>
<reference evidence="1" key="1">
    <citation type="submission" date="2022-06" db="EMBL/GenBank/DDBJ databases">
        <title>WGS of actinobacteria.</title>
        <authorList>
            <person name="Thawai C."/>
        </authorList>
    </citation>
    <scope>NUCLEOTIDE SEQUENCE</scope>
    <source>
        <strain evidence="1">AA8</strain>
    </source>
</reference>